<protein>
    <recommendedName>
        <fullName evidence="4">ABC transporter permease</fullName>
    </recommendedName>
</protein>
<organism evidence="2 3">
    <name type="scientific">Aquibacillus rhizosphaerae</name>
    <dbReference type="NCBI Taxonomy" id="3051431"/>
    <lineage>
        <taxon>Bacteria</taxon>
        <taxon>Bacillati</taxon>
        <taxon>Bacillota</taxon>
        <taxon>Bacilli</taxon>
        <taxon>Bacillales</taxon>
        <taxon>Bacillaceae</taxon>
        <taxon>Aquibacillus</taxon>
    </lineage>
</organism>
<evidence type="ECO:0000313" key="2">
    <source>
        <dbReference type="EMBL" id="MDL4839742.1"/>
    </source>
</evidence>
<proteinExistence type="predicted"/>
<keyword evidence="1" id="KW-0472">Membrane</keyword>
<gene>
    <name evidence="2" type="ORF">QQS35_04630</name>
</gene>
<keyword evidence="1" id="KW-1133">Transmembrane helix</keyword>
<feature type="transmembrane region" description="Helical" evidence="1">
    <location>
        <begin position="221"/>
        <end position="248"/>
    </location>
</feature>
<feature type="transmembrane region" description="Helical" evidence="1">
    <location>
        <begin position="89"/>
        <end position="118"/>
    </location>
</feature>
<name>A0ABT7L1M2_9BACI</name>
<feature type="transmembrane region" description="Helical" evidence="1">
    <location>
        <begin position="172"/>
        <end position="201"/>
    </location>
</feature>
<evidence type="ECO:0000313" key="3">
    <source>
        <dbReference type="Proteomes" id="UP001235343"/>
    </source>
</evidence>
<feature type="transmembrane region" description="Helical" evidence="1">
    <location>
        <begin position="130"/>
        <end position="160"/>
    </location>
</feature>
<evidence type="ECO:0000256" key="1">
    <source>
        <dbReference type="SAM" id="Phobius"/>
    </source>
</evidence>
<comment type="caution">
    <text evidence="2">The sequence shown here is derived from an EMBL/GenBank/DDBJ whole genome shotgun (WGS) entry which is preliminary data.</text>
</comment>
<feature type="transmembrane region" description="Helical" evidence="1">
    <location>
        <begin position="45"/>
        <end position="69"/>
    </location>
</feature>
<sequence length="259" mass="30047">MNPIKGLLKKDYRISRFLFLTWIGAMLVMLSFGIGMSAYTNQPAGTLTVIVLLGLSLAVFAPVMMLSMLVTEGKNQLWLYSPRSSYSLLLSKFAIILIYQLITQVLLTIYTAFSMYWFGKAVYEQLSIGLFLELAIFVNIGLVLLGIFLTCWITFYWTIYHALKRYPKIRNFRWLVIIFIFFGYNLLETLVLRIDAISTFIFKYNLDLLPLTSLNYEDESWNVLIDIVEIPIIPFFYFVILSLFLFYIASKLLAKKVEV</sequence>
<keyword evidence="3" id="KW-1185">Reference proteome</keyword>
<dbReference type="EMBL" id="JASTZU010000018">
    <property type="protein sequence ID" value="MDL4839742.1"/>
    <property type="molecule type" value="Genomic_DNA"/>
</dbReference>
<accession>A0ABT7L1M2</accession>
<evidence type="ECO:0008006" key="4">
    <source>
        <dbReference type="Google" id="ProtNLM"/>
    </source>
</evidence>
<dbReference type="RefSeq" id="WP_285930694.1">
    <property type="nucleotide sequence ID" value="NZ_JASTZU010000018.1"/>
</dbReference>
<feature type="transmembrane region" description="Helical" evidence="1">
    <location>
        <begin position="17"/>
        <end position="39"/>
    </location>
</feature>
<keyword evidence="1" id="KW-0812">Transmembrane</keyword>
<reference evidence="2 3" key="1">
    <citation type="submission" date="2023-06" db="EMBL/GenBank/DDBJ databases">
        <title>Aquibacillus rhizosphaerae LR5S19.</title>
        <authorList>
            <person name="Sun J.-Q."/>
        </authorList>
    </citation>
    <scope>NUCLEOTIDE SEQUENCE [LARGE SCALE GENOMIC DNA]</scope>
    <source>
        <strain evidence="2 3">LR5S19</strain>
    </source>
</reference>
<dbReference type="Proteomes" id="UP001235343">
    <property type="component" value="Unassembled WGS sequence"/>
</dbReference>